<reference evidence="1 2" key="1">
    <citation type="submission" date="2023-07" db="EMBL/GenBank/DDBJ databases">
        <title>Sorghum-associated microbial communities from plants grown in Nebraska, USA.</title>
        <authorList>
            <person name="Schachtman D."/>
        </authorList>
    </citation>
    <scope>NUCLEOTIDE SEQUENCE [LARGE SCALE GENOMIC DNA]</scope>
    <source>
        <strain evidence="1 2">BE308</strain>
    </source>
</reference>
<keyword evidence="2" id="KW-1185">Reference proteome</keyword>
<organism evidence="1 2">
    <name type="scientific">Rhodoferax saidenbachensis</name>
    <dbReference type="NCBI Taxonomy" id="1484693"/>
    <lineage>
        <taxon>Bacteria</taxon>
        <taxon>Pseudomonadati</taxon>
        <taxon>Pseudomonadota</taxon>
        <taxon>Betaproteobacteria</taxon>
        <taxon>Burkholderiales</taxon>
        <taxon>Comamonadaceae</taxon>
        <taxon>Rhodoferax</taxon>
    </lineage>
</organism>
<dbReference type="Proteomes" id="UP001268089">
    <property type="component" value="Unassembled WGS sequence"/>
</dbReference>
<dbReference type="EMBL" id="JAVDXO010000002">
    <property type="protein sequence ID" value="MDR7306149.1"/>
    <property type="molecule type" value="Genomic_DNA"/>
</dbReference>
<evidence type="ECO:0000313" key="1">
    <source>
        <dbReference type="EMBL" id="MDR7306149.1"/>
    </source>
</evidence>
<protein>
    <submittedName>
        <fullName evidence="1">Uncharacterized protein</fullName>
    </submittedName>
</protein>
<proteinExistence type="predicted"/>
<evidence type="ECO:0000313" key="2">
    <source>
        <dbReference type="Proteomes" id="UP001268089"/>
    </source>
</evidence>
<sequence length="68" mass="7012">MKTSNPKRWGLALALVVGLGLAYAAGLLSSTSGISAARISKLWSHAPVTSPTAAIALKRAWRGLTSHA</sequence>
<name>A0ABU1ZKS5_9BURK</name>
<gene>
    <name evidence="1" type="ORF">J2X15_001427</name>
</gene>
<comment type="caution">
    <text evidence="1">The sequence shown here is derived from an EMBL/GenBank/DDBJ whole genome shotgun (WGS) entry which is preliminary data.</text>
</comment>
<accession>A0ABU1ZKS5</accession>